<evidence type="ECO:0000256" key="3">
    <source>
        <dbReference type="SAM" id="MobiDB-lite"/>
    </source>
</evidence>
<proteinExistence type="predicted"/>
<dbReference type="Gene3D" id="4.10.60.10">
    <property type="entry name" value="Zinc finger, CCHC-type"/>
    <property type="match status" value="1"/>
</dbReference>
<dbReference type="GO" id="GO:0003723">
    <property type="term" value="F:RNA binding"/>
    <property type="evidence" value="ECO:0007669"/>
    <property type="project" value="UniProtKB-UniRule"/>
</dbReference>
<evidence type="ECO:0000259" key="4">
    <source>
        <dbReference type="PROSITE" id="PS50102"/>
    </source>
</evidence>
<dbReference type="FunFam" id="3.30.70.330:FF:000078">
    <property type="entry name" value="serine/arginine-rich splicing factor 7 isoform X1"/>
    <property type="match status" value="1"/>
</dbReference>
<keyword evidence="1" id="KW-0863">Zinc-finger</keyword>
<keyword evidence="1" id="KW-0862">Zinc</keyword>
<dbReference type="InterPro" id="IPR001878">
    <property type="entry name" value="Znf_CCHC"/>
</dbReference>
<organism evidence="6 7">
    <name type="scientific">Eptatretus burgeri</name>
    <name type="common">Inshore hagfish</name>
    <dbReference type="NCBI Taxonomy" id="7764"/>
    <lineage>
        <taxon>Eukaryota</taxon>
        <taxon>Metazoa</taxon>
        <taxon>Chordata</taxon>
        <taxon>Craniata</taxon>
        <taxon>Vertebrata</taxon>
        <taxon>Cyclostomata</taxon>
        <taxon>Myxini</taxon>
        <taxon>Myxiniformes</taxon>
        <taxon>Myxinidae</taxon>
        <taxon>Eptatretinae</taxon>
        <taxon>Eptatretus</taxon>
    </lineage>
</organism>
<dbReference type="InterPro" id="IPR034651">
    <property type="entry name" value="SRSF7_RRM"/>
</dbReference>
<dbReference type="Proteomes" id="UP000694388">
    <property type="component" value="Unplaced"/>
</dbReference>
<protein>
    <submittedName>
        <fullName evidence="6">Serine and arginine rich splicing factor 7b</fullName>
    </submittedName>
</protein>
<dbReference type="SMART" id="SM00360">
    <property type="entry name" value="RRM"/>
    <property type="match status" value="1"/>
</dbReference>
<dbReference type="InterPro" id="IPR036875">
    <property type="entry name" value="Znf_CCHC_sf"/>
</dbReference>
<dbReference type="AlphaFoldDB" id="A0A8C4PZK5"/>
<reference evidence="6" key="2">
    <citation type="submission" date="2025-09" db="UniProtKB">
        <authorList>
            <consortium name="Ensembl"/>
        </authorList>
    </citation>
    <scope>IDENTIFICATION</scope>
</reference>
<accession>A0A8C4PZK5</accession>
<dbReference type="PANTHER" id="PTHR23147">
    <property type="entry name" value="SERINE/ARGININE RICH SPLICING FACTOR"/>
    <property type="match status" value="1"/>
</dbReference>
<keyword evidence="2" id="KW-0694">RNA-binding</keyword>
<evidence type="ECO:0000313" key="7">
    <source>
        <dbReference type="Proteomes" id="UP000694388"/>
    </source>
</evidence>
<feature type="domain" description="RRM" evidence="4">
    <location>
        <begin position="10"/>
        <end position="83"/>
    </location>
</feature>
<keyword evidence="7" id="KW-1185">Reference proteome</keyword>
<dbReference type="GeneTree" id="ENSGT00910000144115"/>
<reference evidence="6" key="1">
    <citation type="submission" date="2025-08" db="UniProtKB">
        <authorList>
            <consortium name="Ensembl"/>
        </authorList>
    </citation>
    <scope>IDENTIFICATION</scope>
</reference>
<dbReference type="Ensembl" id="ENSEBUT00000007998.1">
    <property type="protein sequence ID" value="ENSEBUP00000007514.1"/>
    <property type="gene ID" value="ENSEBUG00000004912.1"/>
</dbReference>
<dbReference type="Pfam" id="PF00076">
    <property type="entry name" value="RRM_1"/>
    <property type="match status" value="1"/>
</dbReference>
<dbReference type="OMA" id="VERSHGM"/>
<dbReference type="CDD" id="cd12646">
    <property type="entry name" value="RRM_SRSF7"/>
    <property type="match status" value="1"/>
</dbReference>
<dbReference type="InterPro" id="IPR035979">
    <property type="entry name" value="RBD_domain_sf"/>
</dbReference>
<feature type="compositionally biased region" description="Basic residues" evidence="3">
    <location>
        <begin position="146"/>
        <end position="178"/>
    </location>
</feature>
<evidence type="ECO:0000256" key="2">
    <source>
        <dbReference type="PROSITE-ProRule" id="PRU00176"/>
    </source>
</evidence>
<feature type="domain" description="CCHC-type" evidence="5">
    <location>
        <begin position="104"/>
        <end position="120"/>
    </location>
</feature>
<dbReference type="Pfam" id="PF00098">
    <property type="entry name" value="zf-CCHC"/>
    <property type="match status" value="1"/>
</dbReference>
<evidence type="ECO:0000259" key="5">
    <source>
        <dbReference type="PROSITE" id="PS50158"/>
    </source>
</evidence>
<dbReference type="SUPFAM" id="SSF57756">
    <property type="entry name" value="Retrovirus zinc finger-like domains"/>
    <property type="match status" value="1"/>
</dbReference>
<feature type="region of interest" description="Disordered" evidence="3">
    <location>
        <begin position="119"/>
        <end position="193"/>
    </location>
</feature>
<evidence type="ECO:0000256" key="1">
    <source>
        <dbReference type="PROSITE-ProRule" id="PRU00047"/>
    </source>
</evidence>
<sequence>MSRFSRNADAKVYVGNLGNGAAKAELERVFEHYGPLRNVWVARNPPGFAFVEFEDPRDAEDSVRALDGKLICGSRVCVEMSNGMSRRPRFGRPLVRRPFDPNDRCYQCGERGHYAYDCRSRHRRSTSRSRSHSRGRRYGRSESRGERRRSRSRSGRRSHSRSRSRSPPRKPYRSRSRSHSGSLRRLSRSRSKSFPRQPRLVVSECLVCLSVRRSIGMVCSLVFFVDYDLYYLIHTAHTPSPPLL</sequence>
<dbReference type="SUPFAM" id="SSF54928">
    <property type="entry name" value="RNA-binding domain, RBD"/>
    <property type="match status" value="1"/>
</dbReference>
<name>A0A8C4PZK5_EPTBU</name>
<dbReference type="SMART" id="SM00343">
    <property type="entry name" value="ZnF_C2HC"/>
    <property type="match status" value="1"/>
</dbReference>
<dbReference type="PROSITE" id="PS50158">
    <property type="entry name" value="ZF_CCHC"/>
    <property type="match status" value="1"/>
</dbReference>
<keyword evidence="1" id="KW-0479">Metal-binding</keyword>
<dbReference type="InterPro" id="IPR012677">
    <property type="entry name" value="Nucleotide-bd_a/b_plait_sf"/>
</dbReference>
<dbReference type="PROSITE" id="PS50102">
    <property type="entry name" value="RRM"/>
    <property type="match status" value="1"/>
</dbReference>
<evidence type="ECO:0000313" key="6">
    <source>
        <dbReference type="Ensembl" id="ENSEBUP00000007514.1"/>
    </source>
</evidence>
<dbReference type="GO" id="GO:0008270">
    <property type="term" value="F:zinc ion binding"/>
    <property type="evidence" value="ECO:0007669"/>
    <property type="project" value="UniProtKB-KW"/>
</dbReference>
<dbReference type="InterPro" id="IPR000504">
    <property type="entry name" value="RRM_dom"/>
</dbReference>
<dbReference type="Gene3D" id="3.30.70.330">
    <property type="match status" value="1"/>
</dbReference>
<feature type="compositionally biased region" description="Basic residues" evidence="3">
    <location>
        <begin position="120"/>
        <end position="138"/>
    </location>
</feature>
<dbReference type="InterPro" id="IPR050907">
    <property type="entry name" value="SRSF"/>
</dbReference>